<keyword evidence="17" id="KW-0325">Glycoprotein</keyword>
<dbReference type="GO" id="GO:0032580">
    <property type="term" value="C:Golgi cisterna membrane"/>
    <property type="evidence" value="ECO:0007669"/>
    <property type="project" value="UniProtKB-SubCell"/>
</dbReference>
<dbReference type="GO" id="GO:0071466">
    <property type="term" value="P:cellular response to xenobiotic stimulus"/>
    <property type="evidence" value="ECO:0007669"/>
    <property type="project" value="Ensembl"/>
</dbReference>
<organism evidence="29 30">
    <name type="scientific">Astyanax mexicanus</name>
    <name type="common">Blind cave fish</name>
    <name type="synonym">Astyanax fasciatus mexicanus</name>
    <dbReference type="NCBI Taxonomy" id="7994"/>
    <lineage>
        <taxon>Eukaryota</taxon>
        <taxon>Metazoa</taxon>
        <taxon>Chordata</taxon>
        <taxon>Craniata</taxon>
        <taxon>Vertebrata</taxon>
        <taxon>Euteleostomi</taxon>
        <taxon>Actinopterygii</taxon>
        <taxon>Neopterygii</taxon>
        <taxon>Teleostei</taxon>
        <taxon>Ostariophysi</taxon>
        <taxon>Characiformes</taxon>
        <taxon>Characoidei</taxon>
        <taxon>Acestrorhamphidae</taxon>
        <taxon>Acestrorhamphinae</taxon>
        <taxon>Astyanax</taxon>
    </lineage>
</organism>
<proteinExistence type="inferred from homology"/>
<comment type="subcellular location">
    <subcellularLocation>
        <location evidence="21">Cell membrane</location>
        <topology evidence="21">Single-pass type I membrane protein</topology>
        <orientation evidence="21">Extracellular side</orientation>
    </subcellularLocation>
    <subcellularLocation>
        <location evidence="1">Endoplasmic reticulum membrane</location>
        <topology evidence="1">Single-pass type I membrane protein</topology>
    </subcellularLocation>
    <subcellularLocation>
        <location evidence="3">Endosome membrane</location>
        <topology evidence="3">Single-pass type I membrane protein</topology>
    </subcellularLocation>
    <subcellularLocation>
        <location evidence="23">Golgi apparatus</location>
        <location evidence="23">Golgi stack membrane</location>
        <topology evidence="23">Single-pass type I membrane protein</topology>
    </subcellularLocation>
    <subcellularLocation>
        <location evidence="2">Lysosome membrane</location>
        <topology evidence="2">Single-pass type I membrane protein</topology>
    </subcellularLocation>
    <subcellularLocation>
        <location evidence="22">Nucleus membrane</location>
        <topology evidence="22">Single-pass type I membrane protein</topology>
    </subcellularLocation>
</comment>
<keyword evidence="16" id="KW-0675">Receptor</keyword>
<evidence type="ECO:0000256" key="11">
    <source>
        <dbReference type="ARBA" id="ARBA00022989"/>
    </source>
</evidence>
<dbReference type="GO" id="GO:0005765">
    <property type="term" value="C:lysosomal membrane"/>
    <property type="evidence" value="ECO:0007669"/>
    <property type="project" value="UniProtKB-SubCell"/>
</dbReference>
<keyword evidence="6 26" id="KW-0812">Transmembrane</keyword>
<keyword evidence="15" id="KW-1015">Disulfide bond</keyword>
<keyword evidence="11 26" id="KW-1133">Transmembrane helix</keyword>
<evidence type="ECO:0000256" key="17">
    <source>
        <dbReference type="ARBA" id="ARBA00023180"/>
    </source>
</evidence>
<evidence type="ECO:0000256" key="7">
    <source>
        <dbReference type="ARBA" id="ARBA00022729"/>
    </source>
</evidence>
<reference evidence="30" key="1">
    <citation type="submission" date="2013-03" db="EMBL/GenBank/DDBJ databases">
        <authorList>
            <person name="Jeffery W."/>
            <person name="Warren W."/>
            <person name="Wilson R.K."/>
        </authorList>
    </citation>
    <scope>NUCLEOTIDE SEQUENCE</scope>
    <source>
        <strain evidence="30">female</strain>
    </source>
</reference>
<dbReference type="Gene3D" id="2.10.70.80">
    <property type="match status" value="1"/>
</dbReference>
<evidence type="ECO:0000256" key="2">
    <source>
        <dbReference type="ARBA" id="ARBA00004352"/>
    </source>
</evidence>
<keyword evidence="12" id="KW-0333">Golgi apparatus</keyword>
<evidence type="ECO:0000256" key="27">
    <source>
        <dbReference type="SAM" id="SignalP"/>
    </source>
</evidence>
<reference evidence="29" key="4">
    <citation type="submission" date="2025-09" db="UniProtKB">
        <authorList>
            <consortium name="Ensembl"/>
        </authorList>
    </citation>
    <scope>IDENTIFICATION</scope>
</reference>
<dbReference type="AlphaFoldDB" id="A0A3B1JDG8"/>
<feature type="transmembrane region" description="Helical" evidence="26">
    <location>
        <begin position="742"/>
        <end position="763"/>
    </location>
</feature>
<keyword evidence="8" id="KW-0677">Repeat</keyword>
<evidence type="ECO:0000256" key="22">
    <source>
        <dbReference type="ARBA" id="ARBA00046292"/>
    </source>
</evidence>
<feature type="signal peptide" evidence="27">
    <location>
        <begin position="1"/>
        <end position="19"/>
    </location>
</feature>
<evidence type="ECO:0000313" key="29">
    <source>
        <dbReference type="Ensembl" id="ENSAMXP00000040308.1"/>
    </source>
</evidence>
<dbReference type="GO" id="GO:0010008">
    <property type="term" value="C:endosome membrane"/>
    <property type="evidence" value="ECO:0007669"/>
    <property type="project" value="UniProtKB-SubCell"/>
</dbReference>
<evidence type="ECO:0000256" key="9">
    <source>
        <dbReference type="ARBA" id="ARBA00022753"/>
    </source>
</evidence>
<evidence type="ECO:0000256" key="15">
    <source>
        <dbReference type="ARBA" id="ARBA00023157"/>
    </source>
</evidence>
<dbReference type="GO" id="GO:0005789">
    <property type="term" value="C:endoplasmic reticulum membrane"/>
    <property type="evidence" value="ECO:0007669"/>
    <property type="project" value="UniProtKB-SubCell"/>
</dbReference>
<dbReference type="InterPro" id="IPR031777">
    <property type="entry name" value="Sortilin_C"/>
</dbReference>
<dbReference type="GO" id="GO:0005829">
    <property type="term" value="C:cytosol"/>
    <property type="evidence" value="ECO:0007669"/>
    <property type="project" value="GOC"/>
</dbReference>
<feature type="domain" description="VPS10" evidence="28">
    <location>
        <begin position="115"/>
        <end position="726"/>
    </location>
</feature>
<dbReference type="InterPro" id="IPR050310">
    <property type="entry name" value="VPS10-sortilin"/>
</dbReference>
<protein>
    <recommendedName>
        <fullName evidence="25">Sortilin</fullName>
    </recommendedName>
</protein>
<evidence type="ECO:0000256" key="23">
    <source>
        <dbReference type="ARBA" id="ARBA00060431"/>
    </source>
</evidence>
<dbReference type="GO" id="GO:0005886">
    <property type="term" value="C:plasma membrane"/>
    <property type="evidence" value="ECO:0007669"/>
    <property type="project" value="UniProtKB-SubCell"/>
</dbReference>
<evidence type="ECO:0000256" key="18">
    <source>
        <dbReference type="ARBA" id="ARBA00023228"/>
    </source>
</evidence>
<dbReference type="SMART" id="SM00602">
    <property type="entry name" value="VPS10"/>
    <property type="match status" value="1"/>
</dbReference>
<dbReference type="GeneTree" id="ENSGT01030000234563"/>
<dbReference type="Bgee" id="ENSAMXG00000002573">
    <property type="expression patterns" value="Expressed in mesonephros and 14 other cell types or tissues"/>
</dbReference>
<keyword evidence="5" id="KW-1003">Cell membrane</keyword>
<evidence type="ECO:0000256" key="19">
    <source>
        <dbReference type="ARBA" id="ARBA00023242"/>
    </source>
</evidence>
<keyword evidence="20" id="KW-0449">Lipoprotein</keyword>
<evidence type="ECO:0000256" key="4">
    <source>
        <dbReference type="ARBA" id="ARBA00022448"/>
    </source>
</evidence>
<evidence type="ECO:0000256" key="26">
    <source>
        <dbReference type="SAM" id="Phobius"/>
    </source>
</evidence>
<dbReference type="PANTHER" id="PTHR12106">
    <property type="entry name" value="SORTILIN RELATED"/>
    <property type="match status" value="1"/>
</dbReference>
<sequence>MQRLRHFISVVLLPIAALSLDFNQFSGGPSRNARSLYEKTPLSERSRIIKQAEHSIHKRSADSGGDTCNSLQRYDTKLTSNTHSHSFDDLSGSVSLAWIGDGTGVLLALTTFQVPLFMLRFGQSRLYRSEDYGKTFQDVTELISNTFISTDFGIAIGPESSGKVILTGDLSGSGSARIFLSSDFGNSFTRSDLPFNPKMQIVYNPQNPNVLVAISTKSDLWISENFGEKWRIISETVCAVKWGADNTLFFSTNLNGSCSDRGMLTLKKTIDNGQTINTIAEKIYSFGIGGRFLFASVMTGTGTLRMIHVSVDQGKEWNMAQLPPVGHEQFYSILAANNEMVFMHVDEPGDTGFGTIYVSDDRGMVYSKSLEHHLYTATGGDNDFTNVTSLRGVFMTSVLAEDGSVQTVVSFDQGGEWVPLRKPENSECDSTAKDKDKCSLHIHASYSISMKLNVPMLPLSEPNAVGLIIAHGSVGDAISVLTPDVYVSDDGGYSWLRALEGPHHYAILDSGGLLVAVEHNPTVPISQIKFSTDEGQCWHVYNFTKEPLFFTGLASEPGARSMNVSIWGYRETLITQYWVSVTIDFRELLTRDCVENDYVPWLAHSDDISDPKDGCMLGYKEKFLRLKKDSVCWNGRDYNVNKQPTPCACTLDDFLCDFGYYRNENSSDCLEQPELKGHDLELCIHGKKEHLQTNGYRKIPGDKCEGGNQPERKEVDIRKKCISNLLDPQMQTQNNGKPSHSAPIIVTVIAIVLVSCIAGALFVKKYVCGGRFLVHRYSVLQHNAEANGIEGMDETLDTNVAGHAKIGFHDDSDEDLLE</sequence>
<evidence type="ECO:0000256" key="3">
    <source>
        <dbReference type="ARBA" id="ARBA00004530"/>
    </source>
</evidence>
<dbReference type="FunCoup" id="A0A3B1JDG8">
    <property type="interactions" value="91"/>
</dbReference>
<dbReference type="Proteomes" id="UP000018467">
    <property type="component" value="Unassembled WGS sequence"/>
</dbReference>
<evidence type="ECO:0000256" key="6">
    <source>
        <dbReference type="ARBA" id="ARBA00022692"/>
    </source>
</evidence>
<keyword evidence="30" id="KW-1185">Reference proteome</keyword>
<accession>A0A3B1JDG8</accession>
<evidence type="ECO:0000256" key="14">
    <source>
        <dbReference type="ARBA" id="ARBA00023139"/>
    </source>
</evidence>
<dbReference type="InterPro" id="IPR006581">
    <property type="entry name" value="VPS10"/>
</dbReference>
<dbReference type="InterPro" id="IPR031778">
    <property type="entry name" value="Sortilin_N"/>
</dbReference>
<evidence type="ECO:0000313" key="30">
    <source>
        <dbReference type="Proteomes" id="UP000018467"/>
    </source>
</evidence>
<dbReference type="FunFam" id="2.130.10.10:FF:000802">
    <property type="entry name" value="Sortilin"/>
    <property type="match status" value="1"/>
</dbReference>
<name>A0A3B1JDG8_ASTMX</name>
<keyword evidence="19" id="KW-0539">Nucleus</keyword>
<comment type="similarity">
    <text evidence="24">Belongs to the VPS10-related sortilin family. SORT1 subfamily.</text>
</comment>
<dbReference type="Pfam" id="PF15902">
    <property type="entry name" value="Sortilin-Vps10"/>
    <property type="match status" value="1"/>
</dbReference>
<keyword evidence="10" id="KW-0256">Endoplasmic reticulum</keyword>
<dbReference type="GO" id="GO:0006897">
    <property type="term" value="P:endocytosis"/>
    <property type="evidence" value="ECO:0007669"/>
    <property type="project" value="TreeGrafter"/>
</dbReference>
<keyword evidence="14" id="KW-0564">Palmitate</keyword>
<dbReference type="GO" id="GO:0031965">
    <property type="term" value="C:nuclear membrane"/>
    <property type="evidence" value="ECO:0007669"/>
    <property type="project" value="UniProtKB-SubCell"/>
</dbReference>
<evidence type="ECO:0000256" key="12">
    <source>
        <dbReference type="ARBA" id="ARBA00023034"/>
    </source>
</evidence>
<evidence type="ECO:0000256" key="16">
    <source>
        <dbReference type="ARBA" id="ARBA00023170"/>
    </source>
</evidence>
<dbReference type="Gene3D" id="2.130.10.10">
    <property type="entry name" value="YVTN repeat-like/Quinoprotein amine dehydrogenase"/>
    <property type="match status" value="2"/>
</dbReference>
<keyword evidence="7 27" id="KW-0732">Signal</keyword>
<dbReference type="Ensembl" id="ENSAMXT00000042120.1">
    <property type="protein sequence ID" value="ENSAMXP00000040308.1"/>
    <property type="gene ID" value="ENSAMXG00000002573.2"/>
</dbReference>
<keyword evidence="18" id="KW-0458">Lysosome</keyword>
<dbReference type="Pfam" id="PF15901">
    <property type="entry name" value="Sortilin_C"/>
    <property type="match status" value="1"/>
</dbReference>
<dbReference type="CDD" id="cd15482">
    <property type="entry name" value="Sialidase_non-viral"/>
    <property type="match status" value="1"/>
</dbReference>
<evidence type="ECO:0000256" key="24">
    <source>
        <dbReference type="ARBA" id="ARBA00061605"/>
    </source>
</evidence>
<evidence type="ECO:0000256" key="8">
    <source>
        <dbReference type="ARBA" id="ARBA00022737"/>
    </source>
</evidence>
<dbReference type="Gene3D" id="3.30.60.270">
    <property type="match status" value="1"/>
</dbReference>
<evidence type="ECO:0000256" key="10">
    <source>
        <dbReference type="ARBA" id="ARBA00022824"/>
    </source>
</evidence>
<reference evidence="30" key="2">
    <citation type="journal article" date="2014" name="Nat. Commun.">
        <title>The cavefish genome reveals candidate genes for eye loss.</title>
        <authorList>
            <person name="McGaugh S.E."/>
            <person name="Gross J.B."/>
            <person name="Aken B."/>
            <person name="Blin M."/>
            <person name="Borowsky R."/>
            <person name="Chalopin D."/>
            <person name="Hinaux H."/>
            <person name="Jeffery W.R."/>
            <person name="Keene A."/>
            <person name="Ma L."/>
            <person name="Minx P."/>
            <person name="Murphy D."/>
            <person name="O'Quin K.E."/>
            <person name="Retaux S."/>
            <person name="Rohner N."/>
            <person name="Searle S.M."/>
            <person name="Stahl B.A."/>
            <person name="Tabin C."/>
            <person name="Volff J.N."/>
            <person name="Yoshizawa M."/>
            <person name="Warren W.C."/>
        </authorList>
    </citation>
    <scope>NUCLEOTIDE SEQUENCE [LARGE SCALE GENOMIC DNA]</scope>
    <source>
        <strain evidence="30">female</strain>
    </source>
</reference>
<dbReference type="GO" id="GO:0006895">
    <property type="term" value="P:Golgi to endosome transport"/>
    <property type="evidence" value="ECO:0007669"/>
    <property type="project" value="TreeGrafter"/>
</dbReference>
<feature type="chain" id="PRO_5017206007" description="Sortilin" evidence="27">
    <location>
        <begin position="20"/>
        <end position="818"/>
    </location>
</feature>
<evidence type="ECO:0000256" key="25">
    <source>
        <dbReference type="ARBA" id="ARBA00068731"/>
    </source>
</evidence>
<dbReference type="STRING" id="7994.ENSAMXP00000040308"/>
<evidence type="ECO:0000259" key="28">
    <source>
        <dbReference type="SMART" id="SM00602"/>
    </source>
</evidence>
<evidence type="ECO:0000256" key="13">
    <source>
        <dbReference type="ARBA" id="ARBA00023136"/>
    </source>
</evidence>
<reference evidence="29" key="3">
    <citation type="submission" date="2025-08" db="UniProtKB">
        <authorList>
            <consortium name="Ensembl"/>
        </authorList>
    </citation>
    <scope>IDENTIFICATION</scope>
</reference>
<keyword evidence="13 26" id="KW-0472">Membrane</keyword>
<dbReference type="PANTHER" id="PTHR12106:SF44">
    <property type="entry name" value="SORTILIN 1B"/>
    <property type="match status" value="1"/>
</dbReference>
<keyword evidence="4" id="KW-0813">Transport</keyword>
<keyword evidence="9" id="KW-0967">Endosome</keyword>
<dbReference type="FunFam" id="3.30.60.270:FF:000004">
    <property type="entry name" value="Sortilin"/>
    <property type="match status" value="1"/>
</dbReference>
<dbReference type="GO" id="GO:0016050">
    <property type="term" value="P:vesicle organization"/>
    <property type="evidence" value="ECO:0007669"/>
    <property type="project" value="TreeGrafter"/>
</dbReference>
<dbReference type="InParanoid" id="A0A3B1JDG8"/>
<dbReference type="InterPro" id="IPR015943">
    <property type="entry name" value="WD40/YVTN_repeat-like_dom_sf"/>
</dbReference>
<evidence type="ECO:0000256" key="20">
    <source>
        <dbReference type="ARBA" id="ARBA00023288"/>
    </source>
</evidence>
<evidence type="ECO:0000256" key="21">
    <source>
        <dbReference type="ARBA" id="ARBA00037814"/>
    </source>
</evidence>
<evidence type="ECO:0000256" key="5">
    <source>
        <dbReference type="ARBA" id="ARBA00022475"/>
    </source>
</evidence>
<evidence type="ECO:0000256" key="1">
    <source>
        <dbReference type="ARBA" id="ARBA00004115"/>
    </source>
</evidence>
<dbReference type="SUPFAM" id="SSF110296">
    <property type="entry name" value="Oligoxyloglucan reducing end-specific cellobiohydrolase"/>
    <property type="match status" value="1"/>
</dbReference>